<keyword evidence="1" id="KW-0472">Membrane</keyword>
<dbReference type="Proteomes" id="UP000290565">
    <property type="component" value="Unassembled WGS sequence"/>
</dbReference>
<protein>
    <submittedName>
        <fullName evidence="2">Uncharacterized protein</fullName>
    </submittedName>
</protein>
<name>A0A4Q0RSM0_9BRAD</name>
<proteinExistence type="predicted"/>
<keyword evidence="1" id="KW-1133">Transmembrane helix</keyword>
<dbReference type="EMBL" id="LBJM01000208">
    <property type="protein sequence ID" value="RXH21195.1"/>
    <property type="molecule type" value="Genomic_DNA"/>
</dbReference>
<gene>
    <name evidence="2" type="ORF">XH94_38085</name>
</gene>
<sequence length="204" mass="22748">MLPLARFWTWVGHSFIPLAVGWAYFVRNGPDEGVLITRGYFGWALTLLVGAALTFALGRYISLAKARHLAIFIPPNTTFEATNNRNRMISWVTLVAFALFLIAANILFASRYADSRIHRWDSPTPLDQSFVGSRLKAHQASCSDRSCFAISKRVSGTGPVRDVMQYFPYYTDGLLILLAAAQLAALAYLAVVLSRPEPPFNYQL</sequence>
<accession>A0A4Q0RSM0</accession>
<keyword evidence="1" id="KW-0812">Transmembrane</keyword>
<evidence type="ECO:0000313" key="3">
    <source>
        <dbReference type="Proteomes" id="UP000290565"/>
    </source>
</evidence>
<evidence type="ECO:0000313" key="2">
    <source>
        <dbReference type="EMBL" id="RXH21195.1"/>
    </source>
</evidence>
<dbReference type="AlphaFoldDB" id="A0A4Q0RSM0"/>
<feature type="transmembrane region" description="Helical" evidence="1">
    <location>
        <begin position="7"/>
        <end position="25"/>
    </location>
</feature>
<evidence type="ECO:0000256" key="1">
    <source>
        <dbReference type="SAM" id="Phobius"/>
    </source>
</evidence>
<comment type="caution">
    <text evidence="2">The sequence shown here is derived from an EMBL/GenBank/DDBJ whole genome shotgun (WGS) entry which is preliminary data.</text>
</comment>
<feature type="transmembrane region" description="Helical" evidence="1">
    <location>
        <begin position="91"/>
        <end position="113"/>
    </location>
</feature>
<reference evidence="2 3" key="1">
    <citation type="submission" date="2015-04" db="EMBL/GenBank/DDBJ databases">
        <title>Comparative genomics of rhizobia nodulating Arachis hypogaea in China.</title>
        <authorList>
            <person name="Li Y."/>
        </authorList>
    </citation>
    <scope>NUCLEOTIDE SEQUENCE [LARGE SCALE GENOMIC DNA]</scope>
    <source>
        <strain evidence="2 3">CCBAU 51787</strain>
    </source>
</reference>
<feature type="transmembrane region" description="Helical" evidence="1">
    <location>
        <begin position="40"/>
        <end position="61"/>
    </location>
</feature>
<organism evidence="2 3">
    <name type="scientific">Bradyrhizobium zhanjiangense</name>
    <dbReference type="NCBI Taxonomy" id="1325107"/>
    <lineage>
        <taxon>Bacteria</taxon>
        <taxon>Pseudomonadati</taxon>
        <taxon>Pseudomonadota</taxon>
        <taxon>Alphaproteobacteria</taxon>
        <taxon>Hyphomicrobiales</taxon>
        <taxon>Nitrobacteraceae</taxon>
        <taxon>Bradyrhizobium</taxon>
    </lineage>
</organism>
<feature type="transmembrane region" description="Helical" evidence="1">
    <location>
        <begin position="174"/>
        <end position="193"/>
    </location>
</feature>